<reference evidence="1 2" key="1">
    <citation type="journal article" date="2024" name="Nat. Commun.">
        <title>Phylogenomics reveals the evolutionary origins of lichenization in chlorophyte algae.</title>
        <authorList>
            <person name="Puginier C."/>
            <person name="Libourel C."/>
            <person name="Otte J."/>
            <person name="Skaloud P."/>
            <person name="Haon M."/>
            <person name="Grisel S."/>
            <person name="Petersen M."/>
            <person name="Berrin J.G."/>
            <person name="Delaux P.M."/>
            <person name="Dal Grande F."/>
            <person name="Keller J."/>
        </authorList>
    </citation>
    <scope>NUCLEOTIDE SEQUENCE [LARGE SCALE GENOMIC DNA]</scope>
    <source>
        <strain evidence="1 2">SAG 245.80</strain>
    </source>
</reference>
<organism evidence="1 2">
    <name type="scientific">Elliptochloris bilobata</name>
    <dbReference type="NCBI Taxonomy" id="381761"/>
    <lineage>
        <taxon>Eukaryota</taxon>
        <taxon>Viridiplantae</taxon>
        <taxon>Chlorophyta</taxon>
        <taxon>core chlorophytes</taxon>
        <taxon>Trebouxiophyceae</taxon>
        <taxon>Trebouxiophyceae incertae sedis</taxon>
        <taxon>Elliptochloris clade</taxon>
        <taxon>Elliptochloris</taxon>
    </lineage>
</organism>
<comment type="caution">
    <text evidence="1">The sequence shown here is derived from an EMBL/GenBank/DDBJ whole genome shotgun (WGS) entry which is preliminary data.</text>
</comment>
<evidence type="ECO:0000313" key="1">
    <source>
        <dbReference type="EMBL" id="KAK9840641.1"/>
    </source>
</evidence>
<gene>
    <name evidence="1" type="ORF">WJX81_006414</name>
</gene>
<protein>
    <submittedName>
        <fullName evidence="1">Uncharacterized protein</fullName>
    </submittedName>
</protein>
<dbReference type="Proteomes" id="UP001445335">
    <property type="component" value="Unassembled WGS sequence"/>
</dbReference>
<evidence type="ECO:0000313" key="2">
    <source>
        <dbReference type="Proteomes" id="UP001445335"/>
    </source>
</evidence>
<proteinExistence type="predicted"/>
<dbReference type="AlphaFoldDB" id="A0AAW1S5E6"/>
<accession>A0AAW1S5E6</accession>
<name>A0AAW1S5E6_9CHLO</name>
<sequence>MASTLRSNSSSLDRPAFRPRPQALTRAASLTIAPSLNSPSVFSMPHVDHIAAQGVPASHGVNVVALSGSLRSSLTAFLVASVFDDNTVACITSASDLDAERLQRVHLVADLLGVEVWELDAMGAPVPLRRGSAAECATLSSDRSLAALLGPVASGAAAVAAAAGVAVATVFAGVSADDLGAAPAAAAELGVIVGSAGHLLAQGT</sequence>
<keyword evidence="2" id="KW-1185">Reference proteome</keyword>
<dbReference type="EMBL" id="JALJOU010000013">
    <property type="protein sequence ID" value="KAK9840641.1"/>
    <property type="molecule type" value="Genomic_DNA"/>
</dbReference>